<dbReference type="GO" id="GO:0016020">
    <property type="term" value="C:membrane"/>
    <property type="evidence" value="ECO:0007669"/>
    <property type="project" value="UniProtKB-SubCell"/>
</dbReference>
<proteinExistence type="predicted"/>
<evidence type="ECO:0000256" key="2">
    <source>
        <dbReference type="ARBA" id="ARBA00022692"/>
    </source>
</evidence>
<feature type="transmembrane region" description="Helical" evidence="5">
    <location>
        <begin position="79"/>
        <end position="99"/>
    </location>
</feature>
<dbReference type="Proteomes" id="UP000307943">
    <property type="component" value="Unassembled WGS sequence"/>
</dbReference>
<dbReference type="InterPro" id="IPR032808">
    <property type="entry name" value="DoxX"/>
</dbReference>
<reference evidence="6 7" key="1">
    <citation type="submission" date="2019-05" db="EMBL/GenBank/DDBJ databases">
        <title>We sequenced the genome of Paenibacillus hemerocallicola KCTC 33185 for further insight into its adaptation and study the phylogeny of Paenibacillus.</title>
        <authorList>
            <person name="Narsing Rao M.P."/>
        </authorList>
    </citation>
    <scope>NUCLEOTIDE SEQUENCE [LARGE SCALE GENOMIC DNA]</scope>
    <source>
        <strain evidence="6 7">KCTC 33185</strain>
    </source>
</reference>
<comment type="caution">
    <text evidence="6">The sequence shown here is derived from an EMBL/GenBank/DDBJ whole genome shotgun (WGS) entry which is preliminary data.</text>
</comment>
<dbReference type="RefSeq" id="WP_139602500.1">
    <property type="nucleotide sequence ID" value="NZ_VDCQ01000014.1"/>
</dbReference>
<keyword evidence="3 5" id="KW-1133">Transmembrane helix</keyword>
<feature type="transmembrane region" description="Helical" evidence="5">
    <location>
        <begin position="49"/>
        <end position="72"/>
    </location>
</feature>
<sequence length="137" mass="14668">MTCTERDVRLSLRSSLSGTLRFNRVNIMAGMSKLVMGSEQLTVLYTEPLGYGVGFMYLIACMELLAAICLIVGYWNAKFTVAGAAALAIVMTGAVISVLVSDMGIVTALSPLVWVVVALIVFFGKWSPALHRNSGGM</sequence>
<evidence type="ECO:0000256" key="4">
    <source>
        <dbReference type="ARBA" id="ARBA00023136"/>
    </source>
</evidence>
<evidence type="ECO:0000313" key="7">
    <source>
        <dbReference type="Proteomes" id="UP000307943"/>
    </source>
</evidence>
<feature type="transmembrane region" description="Helical" evidence="5">
    <location>
        <begin position="105"/>
        <end position="124"/>
    </location>
</feature>
<evidence type="ECO:0000313" key="6">
    <source>
        <dbReference type="EMBL" id="TNJ65959.1"/>
    </source>
</evidence>
<protein>
    <submittedName>
        <fullName evidence="6">DoxX family membrane protein</fullName>
    </submittedName>
</protein>
<keyword evidence="4 5" id="KW-0472">Membrane</keyword>
<evidence type="ECO:0000256" key="3">
    <source>
        <dbReference type="ARBA" id="ARBA00022989"/>
    </source>
</evidence>
<keyword evidence="2 5" id="KW-0812">Transmembrane</keyword>
<dbReference type="OrthoDB" id="2455901at2"/>
<keyword evidence="7" id="KW-1185">Reference proteome</keyword>
<organism evidence="6 7">
    <name type="scientific">Paenibacillus hemerocallicola</name>
    <dbReference type="NCBI Taxonomy" id="1172614"/>
    <lineage>
        <taxon>Bacteria</taxon>
        <taxon>Bacillati</taxon>
        <taxon>Bacillota</taxon>
        <taxon>Bacilli</taxon>
        <taxon>Bacillales</taxon>
        <taxon>Paenibacillaceae</taxon>
        <taxon>Paenibacillus</taxon>
    </lineage>
</organism>
<dbReference type="EMBL" id="VDCQ01000014">
    <property type="protein sequence ID" value="TNJ65959.1"/>
    <property type="molecule type" value="Genomic_DNA"/>
</dbReference>
<evidence type="ECO:0000256" key="1">
    <source>
        <dbReference type="ARBA" id="ARBA00004141"/>
    </source>
</evidence>
<accession>A0A5C4TBX3</accession>
<dbReference type="Pfam" id="PF13564">
    <property type="entry name" value="DoxX_2"/>
    <property type="match status" value="1"/>
</dbReference>
<name>A0A5C4TBX3_9BACL</name>
<evidence type="ECO:0000256" key="5">
    <source>
        <dbReference type="SAM" id="Phobius"/>
    </source>
</evidence>
<gene>
    <name evidence="6" type="ORF">FE784_12330</name>
</gene>
<comment type="subcellular location">
    <subcellularLocation>
        <location evidence="1">Membrane</location>
        <topology evidence="1">Multi-pass membrane protein</topology>
    </subcellularLocation>
</comment>
<dbReference type="AlphaFoldDB" id="A0A5C4TBX3"/>